<dbReference type="EMBL" id="JAXCLA010000001">
    <property type="protein sequence ID" value="MDY0743069.1"/>
    <property type="molecule type" value="Genomic_DNA"/>
</dbReference>
<gene>
    <name evidence="2" type="ORF">SNE35_01060</name>
</gene>
<feature type="transmembrane region" description="Helical" evidence="1">
    <location>
        <begin position="115"/>
        <end position="131"/>
    </location>
</feature>
<comment type="caution">
    <text evidence="2">The sequence shown here is derived from an EMBL/GenBank/DDBJ whole genome shotgun (WGS) entry which is preliminary data.</text>
</comment>
<feature type="transmembrane region" description="Helical" evidence="1">
    <location>
        <begin position="137"/>
        <end position="158"/>
    </location>
</feature>
<dbReference type="GO" id="GO:0004605">
    <property type="term" value="F:phosphatidate cytidylyltransferase activity"/>
    <property type="evidence" value="ECO:0007669"/>
    <property type="project" value="UniProtKB-EC"/>
</dbReference>
<keyword evidence="2" id="KW-0808">Transferase</keyword>
<keyword evidence="1" id="KW-0472">Membrane</keyword>
<protein>
    <submittedName>
        <fullName evidence="2">Phosphatidate cytidylyltransferase</fullName>
        <ecNumber evidence="2">2.7.7.41</ecNumber>
    </submittedName>
</protein>
<feature type="transmembrane region" description="Helical" evidence="1">
    <location>
        <begin position="266"/>
        <end position="288"/>
    </location>
</feature>
<feature type="transmembrane region" description="Helical" evidence="1">
    <location>
        <begin position="170"/>
        <end position="188"/>
    </location>
</feature>
<name>A0ABU5DCQ8_9BURK</name>
<feature type="transmembrane region" description="Helical" evidence="1">
    <location>
        <begin position="309"/>
        <end position="331"/>
    </location>
</feature>
<feature type="transmembrane region" description="Helical" evidence="1">
    <location>
        <begin position="241"/>
        <end position="260"/>
    </location>
</feature>
<keyword evidence="2" id="KW-0548">Nucleotidyltransferase</keyword>
<feature type="transmembrane region" description="Helical" evidence="1">
    <location>
        <begin position="200"/>
        <end position="220"/>
    </location>
</feature>
<sequence>MNTAPIINFFRGLAALSANQQVSLLFAILFGLLALISLGGLVYSLKDREPDKRRDDNWRQFSRDLRALWVGSIMFWVAWVSGPIGSTLLFGVFSFLILREFITLMHTVRADHRSLILAFFVVLPLQYLLVGTRRFDLFSVLIPVYGFVAIPVASALAGDPKRYLERNAKIQWGIMVCVYGLSHAPALLLLDFKGYEGRGAFLLFFLVMVVGVGQIVQEVASRSVRSRPVARRISRSFSLRAWWLGLLAAAITGMLLYWITPFKVGQALVMAVVAAGAGTLGGLVMKALKRDAGVIYWGNRSSITGAIGLLDRAAVMCFAAPVFFHSVRWYFKVNL</sequence>
<feature type="transmembrane region" description="Helical" evidence="1">
    <location>
        <begin position="24"/>
        <end position="45"/>
    </location>
</feature>
<keyword evidence="1" id="KW-1133">Transmembrane helix</keyword>
<organism evidence="2 3">
    <name type="scientific">Roseateles agri</name>
    <dbReference type="NCBI Taxonomy" id="3098619"/>
    <lineage>
        <taxon>Bacteria</taxon>
        <taxon>Pseudomonadati</taxon>
        <taxon>Pseudomonadota</taxon>
        <taxon>Betaproteobacteria</taxon>
        <taxon>Burkholderiales</taxon>
        <taxon>Sphaerotilaceae</taxon>
        <taxon>Roseateles</taxon>
    </lineage>
</organism>
<evidence type="ECO:0000256" key="1">
    <source>
        <dbReference type="SAM" id="Phobius"/>
    </source>
</evidence>
<evidence type="ECO:0000313" key="2">
    <source>
        <dbReference type="EMBL" id="MDY0743069.1"/>
    </source>
</evidence>
<evidence type="ECO:0000313" key="3">
    <source>
        <dbReference type="Proteomes" id="UP001285263"/>
    </source>
</evidence>
<dbReference type="RefSeq" id="WP_320420905.1">
    <property type="nucleotide sequence ID" value="NZ_JAXCLA010000001.1"/>
</dbReference>
<dbReference type="Proteomes" id="UP001285263">
    <property type="component" value="Unassembled WGS sequence"/>
</dbReference>
<proteinExistence type="predicted"/>
<accession>A0ABU5DCQ8</accession>
<dbReference type="PANTHER" id="PTHR43535">
    <property type="entry name" value="PHOSPHATIDATE CYTIDYLYLTRANSFERASE"/>
    <property type="match status" value="1"/>
</dbReference>
<keyword evidence="1" id="KW-0812">Transmembrane</keyword>
<dbReference type="PANTHER" id="PTHR43535:SF1">
    <property type="entry name" value="PHOSPHATIDATE CYTIDYLYLTRANSFERASE"/>
    <property type="match status" value="1"/>
</dbReference>
<dbReference type="EC" id="2.7.7.41" evidence="2"/>
<keyword evidence="3" id="KW-1185">Reference proteome</keyword>
<dbReference type="Pfam" id="PF01148">
    <property type="entry name" value="CTP_transf_1"/>
    <property type="match status" value="1"/>
</dbReference>
<reference evidence="2 3" key="1">
    <citation type="submission" date="2023-11" db="EMBL/GenBank/DDBJ databases">
        <title>Paucibacter sp. nov., isolated from fresh soil in Korea.</title>
        <authorList>
            <person name="Le N.T.T."/>
        </authorList>
    </citation>
    <scope>NUCLEOTIDE SEQUENCE [LARGE SCALE GENOMIC DNA]</scope>
    <source>
        <strain evidence="2 3">R3-3</strain>
    </source>
</reference>